<reference evidence="2" key="1">
    <citation type="submission" date="2017-04" db="EMBL/GenBank/DDBJ databases">
        <authorList>
            <person name="Millard A."/>
            <person name="Redgwell R T."/>
            <person name="Michniewski S."/>
        </authorList>
    </citation>
    <scope>NUCLEOTIDE SEQUENCE [LARGE SCALE GENOMIC DNA]</scope>
</reference>
<dbReference type="Proteomes" id="UP000281966">
    <property type="component" value="Segment"/>
</dbReference>
<dbReference type="EMBL" id="LT841304">
    <property type="protein sequence ID" value="SMH63922.1"/>
    <property type="molecule type" value="Genomic_DNA"/>
</dbReference>
<gene>
    <name evidence="1" type="ORF">SWAN_00037</name>
</gene>
<keyword evidence="2" id="KW-1185">Reference proteome</keyword>
<sequence length="42" mass="5131">MDEYKQPSQWCKEKQEEALERGDVEEAMNYFKLAEEWKGRGY</sequence>
<evidence type="ECO:0000313" key="1">
    <source>
        <dbReference type="EMBL" id="SMH63922.1"/>
    </source>
</evidence>
<name>A0A1X7QGK7_9CAUD</name>
<organism evidence="1 2">
    <name type="scientific">Escherichia phage vB_EcoS_swan01</name>
    <dbReference type="NCBI Taxonomy" id="2496549"/>
    <lineage>
        <taxon>Viruses</taxon>
        <taxon>Duplodnaviria</taxon>
        <taxon>Heunggongvirae</taxon>
        <taxon>Uroviricota</taxon>
        <taxon>Caudoviricetes</taxon>
        <taxon>Drexlerviridae</taxon>
        <taxon>Tempevirinae</taxon>
        <taxon>Warwickvirus</taxon>
        <taxon>Warwickvirus ityhuna</taxon>
        <taxon>Warwickvirus swan01</taxon>
    </lineage>
</organism>
<accession>A0A1X7QGK7</accession>
<evidence type="ECO:0000313" key="2">
    <source>
        <dbReference type="Proteomes" id="UP000281966"/>
    </source>
</evidence>
<proteinExistence type="predicted"/>
<protein>
    <submittedName>
        <fullName evidence="1">Uncharacterized protein</fullName>
    </submittedName>
</protein>